<dbReference type="SMART" id="SM00360">
    <property type="entry name" value="RRM"/>
    <property type="match status" value="1"/>
</dbReference>
<feature type="domain" description="RRM" evidence="9">
    <location>
        <begin position="316"/>
        <end position="422"/>
    </location>
</feature>
<dbReference type="InterPro" id="IPR000504">
    <property type="entry name" value="RRM_dom"/>
</dbReference>
<evidence type="ECO:0000256" key="3">
    <source>
        <dbReference type="ARBA" id="ARBA00007077"/>
    </source>
</evidence>
<feature type="compositionally biased region" description="Basic residues" evidence="8">
    <location>
        <begin position="472"/>
        <end position="486"/>
    </location>
</feature>
<dbReference type="SUPFAM" id="SSF54928">
    <property type="entry name" value="RNA-binding domain, RBD"/>
    <property type="match status" value="1"/>
</dbReference>
<dbReference type="GO" id="GO:0000463">
    <property type="term" value="P:maturation of LSU-rRNA from tricistronic rRNA transcript (SSU-rRNA, 5.8S rRNA, LSU-rRNA)"/>
    <property type="evidence" value="ECO:0007669"/>
    <property type="project" value="TreeGrafter"/>
</dbReference>
<dbReference type="InterPro" id="IPR035979">
    <property type="entry name" value="RBD_domain_sf"/>
</dbReference>
<evidence type="ECO:0000256" key="4">
    <source>
        <dbReference type="ARBA" id="ARBA00015520"/>
    </source>
</evidence>
<dbReference type="GO" id="GO:0005730">
    <property type="term" value="C:nucleolus"/>
    <property type="evidence" value="ECO:0007669"/>
    <property type="project" value="UniProtKB-SubCell"/>
</dbReference>
<evidence type="ECO:0000256" key="7">
    <source>
        <dbReference type="PROSITE-ProRule" id="PRU00176"/>
    </source>
</evidence>
<feature type="compositionally biased region" description="Basic and acidic residues" evidence="8">
    <location>
        <begin position="178"/>
        <end position="188"/>
    </location>
</feature>
<evidence type="ECO:0000313" key="11">
    <source>
        <dbReference type="Proteomes" id="UP000019478"/>
    </source>
</evidence>
<comment type="similarity">
    <text evidence="3">Belongs to the RRM RBM34 family.</text>
</comment>
<evidence type="ECO:0000313" key="10">
    <source>
        <dbReference type="EMBL" id="EXJ78287.1"/>
    </source>
</evidence>
<keyword evidence="11" id="KW-1185">Reference proteome</keyword>
<name>W9XCR9_9EURO</name>
<feature type="compositionally biased region" description="Polar residues" evidence="8">
    <location>
        <begin position="51"/>
        <end position="60"/>
    </location>
</feature>
<dbReference type="AlphaFoldDB" id="W9XCR9"/>
<dbReference type="InterPro" id="IPR012677">
    <property type="entry name" value="Nucleotide-bd_a/b_plait_sf"/>
</dbReference>
<dbReference type="HOGENOM" id="CLU_006468_3_0_1"/>
<dbReference type="GO" id="GO:0019843">
    <property type="term" value="F:rRNA binding"/>
    <property type="evidence" value="ECO:0007669"/>
    <property type="project" value="TreeGrafter"/>
</dbReference>
<reference evidence="10 11" key="1">
    <citation type="submission" date="2013-03" db="EMBL/GenBank/DDBJ databases">
        <title>The Genome Sequence of Capronia epimyces CBS 606.96.</title>
        <authorList>
            <consortium name="The Broad Institute Genomics Platform"/>
            <person name="Cuomo C."/>
            <person name="de Hoog S."/>
            <person name="Gorbushina A."/>
            <person name="Walker B."/>
            <person name="Young S.K."/>
            <person name="Zeng Q."/>
            <person name="Gargeya S."/>
            <person name="Fitzgerald M."/>
            <person name="Haas B."/>
            <person name="Abouelleil A."/>
            <person name="Allen A.W."/>
            <person name="Alvarado L."/>
            <person name="Arachchi H.M."/>
            <person name="Berlin A.M."/>
            <person name="Chapman S.B."/>
            <person name="Gainer-Dewar J."/>
            <person name="Goldberg J."/>
            <person name="Griggs A."/>
            <person name="Gujja S."/>
            <person name="Hansen M."/>
            <person name="Howarth C."/>
            <person name="Imamovic A."/>
            <person name="Ireland A."/>
            <person name="Larimer J."/>
            <person name="McCowan C."/>
            <person name="Murphy C."/>
            <person name="Pearson M."/>
            <person name="Poon T.W."/>
            <person name="Priest M."/>
            <person name="Roberts A."/>
            <person name="Saif S."/>
            <person name="Shea T."/>
            <person name="Sisk P."/>
            <person name="Sykes S."/>
            <person name="Wortman J."/>
            <person name="Nusbaum C."/>
            <person name="Birren B."/>
        </authorList>
    </citation>
    <scope>NUCLEOTIDE SEQUENCE [LARGE SCALE GENOMIC DNA]</scope>
    <source>
        <strain evidence="10 11">CBS 606.96</strain>
    </source>
</reference>
<dbReference type="Gene3D" id="3.30.70.330">
    <property type="match status" value="2"/>
</dbReference>
<dbReference type="PROSITE" id="PS50102">
    <property type="entry name" value="RRM"/>
    <property type="match status" value="1"/>
</dbReference>
<accession>W9XCR9</accession>
<feature type="compositionally biased region" description="Basic residues" evidence="8">
    <location>
        <begin position="495"/>
        <end position="505"/>
    </location>
</feature>
<dbReference type="EMBL" id="AMGY01000009">
    <property type="protein sequence ID" value="EXJ78287.1"/>
    <property type="molecule type" value="Genomic_DNA"/>
</dbReference>
<keyword evidence="6" id="KW-0539">Nucleus</keyword>
<feature type="region of interest" description="Disordered" evidence="8">
    <location>
        <begin position="1"/>
        <end position="188"/>
    </location>
</feature>
<dbReference type="Pfam" id="PF00076">
    <property type="entry name" value="RRM_1"/>
    <property type="match status" value="1"/>
</dbReference>
<evidence type="ECO:0000256" key="5">
    <source>
        <dbReference type="ARBA" id="ARBA00022884"/>
    </source>
</evidence>
<dbReference type="PANTHER" id="PTHR23236:SF25">
    <property type="entry name" value="RNA-BINDING PROTEIN 34"/>
    <property type="match status" value="1"/>
</dbReference>
<evidence type="ECO:0000256" key="1">
    <source>
        <dbReference type="ARBA" id="ARBA00002475"/>
    </source>
</evidence>
<evidence type="ECO:0000256" key="2">
    <source>
        <dbReference type="ARBA" id="ARBA00004604"/>
    </source>
</evidence>
<dbReference type="STRING" id="1182542.W9XCR9"/>
<dbReference type="RefSeq" id="XP_007737732.1">
    <property type="nucleotide sequence ID" value="XM_007739542.1"/>
</dbReference>
<protein>
    <recommendedName>
        <fullName evidence="4">Nucleolar protein 12</fullName>
    </recommendedName>
</protein>
<organism evidence="10 11">
    <name type="scientific">Capronia epimyces CBS 606.96</name>
    <dbReference type="NCBI Taxonomy" id="1182542"/>
    <lineage>
        <taxon>Eukaryota</taxon>
        <taxon>Fungi</taxon>
        <taxon>Dikarya</taxon>
        <taxon>Ascomycota</taxon>
        <taxon>Pezizomycotina</taxon>
        <taxon>Eurotiomycetes</taxon>
        <taxon>Chaetothyriomycetidae</taxon>
        <taxon>Chaetothyriales</taxon>
        <taxon>Herpotrichiellaceae</taxon>
        <taxon>Capronia</taxon>
    </lineage>
</organism>
<evidence type="ECO:0000256" key="6">
    <source>
        <dbReference type="ARBA" id="ARBA00023242"/>
    </source>
</evidence>
<keyword evidence="5 7" id="KW-0694">RNA-binding</keyword>
<feature type="compositionally biased region" description="Basic and acidic residues" evidence="8">
    <location>
        <begin position="122"/>
        <end position="143"/>
    </location>
</feature>
<feature type="compositionally biased region" description="Polar residues" evidence="8">
    <location>
        <begin position="1"/>
        <end position="20"/>
    </location>
</feature>
<feature type="compositionally biased region" description="Low complexity" evidence="8">
    <location>
        <begin position="89"/>
        <end position="101"/>
    </location>
</feature>
<evidence type="ECO:0000256" key="8">
    <source>
        <dbReference type="SAM" id="MobiDB-lite"/>
    </source>
</evidence>
<feature type="compositionally biased region" description="Acidic residues" evidence="8">
    <location>
        <begin position="150"/>
        <end position="160"/>
    </location>
</feature>
<dbReference type="eggNOG" id="KOG0118">
    <property type="taxonomic scope" value="Eukaryota"/>
</dbReference>
<dbReference type="Proteomes" id="UP000019478">
    <property type="component" value="Unassembled WGS sequence"/>
</dbReference>
<sequence length="505" mass="54726">MGKTKQSTSQPGASKSTQIAAKQDSLDPTLASLFASSSGPVRVPTRVVHASKSTSSNPQPTDDDETSSGSDSSDDTGSELEASETSLGAKDGAAIATAALEANERPRKRRRLADGDDLEASYFKRLEREEEKEQQRSSAKREGSNAQLNSDEDEDEDEDGVSTSGSDETSASQPAAEDIPRHEVFEKKLTDEERLKRTVFLGNVSTEAIKSKSAKKTLTKHLRSVLKTPAKGDRLGKLESIRFRSTAYASDSGPKKATFAKKELMDETTTNTNAYAVFTTEAAAEHVANKLNGSVVLDRHMRADYLGKPAKTDHRRCVFIGNLSFVSKETAGADDEDDDGSKKRRAAAKQPADPEEGLWRVFSKVGKVESVRVVRDQETRVSKGIAYVQFESENSVEGALLMNDKKFPPMLPRILRVMRARRPQTKLPAAGSKARSTARGPAKGRGRTESKGGFVFEGHRASSTSNGNPAGFKKRHKKRPTTRSSRRGAAFKATGGRKSKPTGSS</sequence>
<dbReference type="OrthoDB" id="442677at2759"/>
<dbReference type="PANTHER" id="PTHR23236">
    <property type="entry name" value="EUKARYOTIC TRANSLATION INITIATION FACTOR 4B/4H"/>
    <property type="match status" value="1"/>
</dbReference>
<comment type="caution">
    <text evidence="10">The sequence shown here is derived from an EMBL/GenBank/DDBJ whole genome shotgun (WGS) entry which is preliminary data.</text>
</comment>
<proteinExistence type="inferred from homology"/>
<feature type="compositionally biased region" description="Acidic residues" evidence="8">
    <location>
        <begin position="61"/>
        <end position="82"/>
    </location>
</feature>
<evidence type="ECO:0000259" key="9">
    <source>
        <dbReference type="PROSITE" id="PS50102"/>
    </source>
</evidence>
<gene>
    <name evidence="10" type="ORF">A1O3_09448</name>
</gene>
<feature type="region of interest" description="Disordered" evidence="8">
    <location>
        <begin position="330"/>
        <end position="353"/>
    </location>
</feature>
<comment type="function">
    <text evidence="1">Involved in pre-25S rRNA processing.</text>
</comment>
<feature type="region of interest" description="Disordered" evidence="8">
    <location>
        <begin position="423"/>
        <end position="505"/>
    </location>
</feature>
<dbReference type="GeneID" id="19173532"/>
<comment type="subcellular location">
    <subcellularLocation>
        <location evidence="2">Nucleus</location>
        <location evidence="2">Nucleolus</location>
    </subcellularLocation>
</comment>